<dbReference type="FunFam" id="3.40.50.300:FF:000997">
    <property type="entry name" value="Multidrug resistance-associated protein 1"/>
    <property type="match status" value="1"/>
</dbReference>
<evidence type="ECO:0000313" key="15">
    <source>
        <dbReference type="Proteomes" id="UP000272025"/>
    </source>
</evidence>
<feature type="transmembrane region" description="Helical" evidence="11">
    <location>
        <begin position="192"/>
        <end position="211"/>
    </location>
</feature>
<feature type="transmembrane region" description="Helical" evidence="11">
    <location>
        <begin position="1188"/>
        <end position="1208"/>
    </location>
</feature>
<dbReference type="SMART" id="SM00382">
    <property type="entry name" value="AAA"/>
    <property type="match status" value="2"/>
</dbReference>
<dbReference type="GO" id="GO:0016887">
    <property type="term" value="F:ATP hydrolysis activity"/>
    <property type="evidence" value="ECO:0007669"/>
    <property type="project" value="InterPro"/>
</dbReference>
<feature type="domain" description="ABC transporter" evidence="12">
    <location>
        <begin position="635"/>
        <end position="859"/>
    </location>
</feature>
<dbReference type="GeneID" id="39577312"/>
<dbReference type="PROSITE" id="PS50893">
    <property type="entry name" value="ABC_TRANSPORTER_2"/>
    <property type="match status" value="2"/>
</dbReference>
<dbReference type="Pfam" id="PF24357">
    <property type="entry name" value="TMD0_ABC"/>
    <property type="match status" value="1"/>
</dbReference>
<feature type="transmembrane region" description="Helical" evidence="11">
    <location>
        <begin position="956"/>
        <end position="977"/>
    </location>
</feature>
<dbReference type="InterPro" id="IPR027417">
    <property type="entry name" value="P-loop_NTPase"/>
</dbReference>
<dbReference type="InterPro" id="IPR056227">
    <property type="entry name" value="TMD0_ABC"/>
</dbReference>
<keyword evidence="8 11" id="KW-1133">Transmembrane helix</keyword>
<dbReference type="InterPro" id="IPR036640">
    <property type="entry name" value="ABC1_TM_sf"/>
</dbReference>
<evidence type="ECO:0000256" key="5">
    <source>
        <dbReference type="ARBA" id="ARBA00022737"/>
    </source>
</evidence>
<dbReference type="GO" id="GO:0005524">
    <property type="term" value="F:ATP binding"/>
    <property type="evidence" value="ECO:0007669"/>
    <property type="project" value="UniProtKB-KW"/>
</dbReference>
<keyword evidence="9 11" id="KW-0472">Membrane</keyword>
<evidence type="ECO:0000256" key="4">
    <source>
        <dbReference type="ARBA" id="ARBA00022692"/>
    </source>
</evidence>
<keyword evidence="6" id="KW-0547">Nucleotide-binding</keyword>
<dbReference type="InterPro" id="IPR011527">
    <property type="entry name" value="ABC1_TM_dom"/>
</dbReference>
<feature type="transmembrane region" description="Helical" evidence="11">
    <location>
        <begin position="438"/>
        <end position="466"/>
    </location>
</feature>
<organism evidence="14 15">
    <name type="scientific">Sodiomyces alkalinus (strain CBS 110278 / VKM F-3762 / F11)</name>
    <name type="common">Alkaliphilic filamentous fungus</name>
    <dbReference type="NCBI Taxonomy" id="1314773"/>
    <lineage>
        <taxon>Eukaryota</taxon>
        <taxon>Fungi</taxon>
        <taxon>Dikarya</taxon>
        <taxon>Ascomycota</taxon>
        <taxon>Pezizomycotina</taxon>
        <taxon>Sordariomycetes</taxon>
        <taxon>Hypocreomycetidae</taxon>
        <taxon>Glomerellales</taxon>
        <taxon>Plectosphaerellaceae</taxon>
        <taxon>Sodiomyces</taxon>
    </lineage>
</organism>
<dbReference type="InterPro" id="IPR050173">
    <property type="entry name" value="ABC_transporter_C-like"/>
</dbReference>
<dbReference type="STRING" id="1314773.A0A3N2PTI9"/>
<feature type="transmembrane region" description="Helical" evidence="11">
    <location>
        <begin position="129"/>
        <end position="149"/>
    </location>
</feature>
<evidence type="ECO:0000256" key="11">
    <source>
        <dbReference type="SAM" id="Phobius"/>
    </source>
</evidence>
<evidence type="ECO:0000256" key="2">
    <source>
        <dbReference type="ARBA" id="ARBA00022448"/>
    </source>
</evidence>
<dbReference type="FunFam" id="1.20.1560.10:FF:000020">
    <property type="entry name" value="ABC metal ion transporter"/>
    <property type="match status" value="1"/>
</dbReference>
<protein>
    <submittedName>
        <fullName evidence="14">Uncharacterized protein</fullName>
    </submittedName>
</protein>
<dbReference type="Gene3D" id="1.20.1560.10">
    <property type="entry name" value="ABC transporter type 1, transmembrane domain"/>
    <property type="match status" value="2"/>
</dbReference>
<keyword evidence="7" id="KW-0067">ATP-binding</keyword>
<feature type="region of interest" description="Disordered" evidence="10">
    <location>
        <begin position="901"/>
        <end position="929"/>
    </location>
</feature>
<dbReference type="GO" id="GO:0000329">
    <property type="term" value="C:fungal-type vacuole membrane"/>
    <property type="evidence" value="ECO:0007669"/>
    <property type="project" value="UniProtKB-ARBA"/>
</dbReference>
<dbReference type="Pfam" id="PF00005">
    <property type="entry name" value="ABC_tran"/>
    <property type="match status" value="2"/>
</dbReference>
<feature type="domain" description="ABC transmembrane type-1" evidence="13">
    <location>
        <begin position="957"/>
        <end position="1241"/>
    </location>
</feature>
<feature type="transmembrane region" description="Helical" evidence="11">
    <location>
        <begin position="294"/>
        <end position="311"/>
    </location>
</feature>
<feature type="transmembrane region" description="Helical" evidence="11">
    <location>
        <begin position="997"/>
        <end position="1021"/>
    </location>
</feature>
<dbReference type="PROSITE" id="PS50929">
    <property type="entry name" value="ABC_TM1F"/>
    <property type="match status" value="2"/>
</dbReference>
<dbReference type="InterPro" id="IPR017871">
    <property type="entry name" value="ABC_transporter-like_CS"/>
</dbReference>
<dbReference type="RefSeq" id="XP_028465442.1">
    <property type="nucleotide sequence ID" value="XM_028608834.1"/>
</dbReference>
<dbReference type="CDD" id="cd03250">
    <property type="entry name" value="ABCC_MRP_domain1"/>
    <property type="match status" value="1"/>
</dbReference>
<dbReference type="Proteomes" id="UP000272025">
    <property type="component" value="Unassembled WGS sequence"/>
</dbReference>
<evidence type="ECO:0000256" key="8">
    <source>
        <dbReference type="ARBA" id="ARBA00022989"/>
    </source>
</evidence>
<evidence type="ECO:0000256" key="6">
    <source>
        <dbReference type="ARBA" id="ARBA00022741"/>
    </source>
</evidence>
<dbReference type="InterPro" id="IPR044746">
    <property type="entry name" value="ABCC_6TM_D1"/>
</dbReference>
<proteinExistence type="predicted"/>
<evidence type="ECO:0000259" key="12">
    <source>
        <dbReference type="PROSITE" id="PS50893"/>
    </source>
</evidence>
<dbReference type="Gene3D" id="3.40.50.300">
    <property type="entry name" value="P-loop containing nucleotide triphosphate hydrolases"/>
    <property type="match status" value="2"/>
</dbReference>
<feature type="transmembrane region" description="Helical" evidence="11">
    <location>
        <begin position="161"/>
        <end position="180"/>
    </location>
</feature>
<keyword evidence="15" id="KW-1185">Reference proteome</keyword>
<feature type="transmembrane region" description="Helical" evidence="11">
    <location>
        <begin position="570"/>
        <end position="588"/>
    </location>
</feature>
<feature type="transmembrane region" description="Helical" evidence="11">
    <location>
        <begin position="99"/>
        <end position="117"/>
    </location>
</feature>
<dbReference type="GO" id="GO:0140359">
    <property type="term" value="F:ABC-type transporter activity"/>
    <property type="evidence" value="ECO:0007669"/>
    <property type="project" value="InterPro"/>
</dbReference>
<dbReference type="CDD" id="cd18579">
    <property type="entry name" value="ABC_6TM_ABCC_D1"/>
    <property type="match status" value="1"/>
</dbReference>
<evidence type="ECO:0000256" key="1">
    <source>
        <dbReference type="ARBA" id="ARBA00004128"/>
    </source>
</evidence>
<dbReference type="InterPro" id="IPR003593">
    <property type="entry name" value="AAA+_ATPase"/>
</dbReference>
<evidence type="ECO:0000256" key="9">
    <source>
        <dbReference type="ARBA" id="ARBA00023136"/>
    </source>
</evidence>
<dbReference type="CDD" id="cd03244">
    <property type="entry name" value="ABCC_MRP_domain2"/>
    <property type="match status" value="1"/>
</dbReference>
<evidence type="ECO:0000313" key="14">
    <source>
        <dbReference type="EMBL" id="ROT37636.1"/>
    </source>
</evidence>
<keyword evidence="5" id="KW-0677">Repeat</keyword>
<feature type="transmembrane region" description="Helical" evidence="11">
    <location>
        <begin position="1096"/>
        <end position="1116"/>
    </location>
</feature>
<dbReference type="PROSITE" id="PS00211">
    <property type="entry name" value="ABC_TRANSPORTER_1"/>
    <property type="match status" value="2"/>
</dbReference>
<evidence type="ECO:0000256" key="7">
    <source>
        <dbReference type="ARBA" id="ARBA00022840"/>
    </source>
</evidence>
<dbReference type="SUPFAM" id="SSF90123">
    <property type="entry name" value="ABC transporter transmembrane region"/>
    <property type="match status" value="2"/>
</dbReference>
<gene>
    <name evidence="14" type="ORF">SODALDRAFT_297917</name>
</gene>
<evidence type="ECO:0000256" key="10">
    <source>
        <dbReference type="SAM" id="MobiDB-lite"/>
    </source>
</evidence>
<dbReference type="EMBL" id="ML119057">
    <property type="protein sequence ID" value="ROT37636.1"/>
    <property type="molecule type" value="Genomic_DNA"/>
</dbReference>
<comment type="subcellular location">
    <subcellularLocation>
        <location evidence="1">Vacuole membrane</location>
        <topology evidence="1">Multi-pass membrane protein</topology>
    </subcellularLocation>
</comment>
<keyword evidence="2" id="KW-0813">Transport</keyword>
<sequence length="1520" mass="165889">MDGPSSLQVQAAHVGGRGGMGLASVHPAAGHLWLPSIYAQKTEANLELLLSLVSHISADGWLAAASIYGTVAGLFAVWTLTDKPLIPLRNCWQLHAKEALLLLLSATTAVQLGIQLTSGSRRADDSATAWAEIGASLVTIVSLSVVFYLNRLEHSRLRCASTVALLYWLVLPIGLVAKLHSLHLRQVYLTNSTYYGAVCIACGLAMAQLLLESSWRNSTRSQKGGFINNECLLDSSNLFSVLAFSWVTPLMRLGYKMPLEDYHLWDLPRTLAAPFTGSSFEECWRTRRSYGRPASAVIFALIRALGLQYAVAGLIKLLGDLCIFGQPLLLSSLLAFIASHDERPRGDVIATGARIVLSIFGLAVLQTVLTHQYLQMVANTSIRAKGGLMAAIYNKSLRLSHESRSCRPTGDIVNHMAVDTQYIQDLIPMAHQLWSAPLQIVLCALALYRLVGWALLAAAIVTLLMLPLNGWITSAMLNIQEQVMRARDSRSRIVSEMVNNIKAIKLHAWTSAMLKRLGSLRRDHELRTLLKMGTVHSAATLSMVAAPFFMSCGTFAWYALIDKKRLTAEIVFPVLALFQLLGVPLAYLPMSMTLVAQAGVASRRIGAFLSEGEVQQDATVFEEATDLPGDETVLVRQGEFSWQFDDDLGNTLDDINLTVRNGQLCAMVGEVGAGKSSLLHAILGEMHKTRGSVVVRGSVAYASQQPWLLHGTVRDNILFGQPFDKDFYQQTIAACALLEDLAQLPQGDATVIGERGLGISGGQKARVALARAVYARADVYLLDDCLSAVDAHVGRHLIYHVLGPQGLLRTKTRILATNTTAVLTCADYIYLLQQGAIVEASSPKTASFDPESRIGRLLAKDSGNGAVEAAEEVRGISLPVDVGPAVEESRKRWSETTVGTLIEGEGEAAQSTNHSDRQRDEESHTPIHGELKSLSSREVKWEVYAHYAKAVGFDAVVLYSVSLIAAQAIQMGSTLWLKRWAETNALENNRANSTVYIGVYMALGLGSSFISFAQSLIFWIACATRASRKIHERLAEAVFASPMSFFDATPAGRITNRFLGDMSRVDEALGRSINMVLTNILRTFFTLGIVSVSTPAFTLLIIPLVVVYLWVQRYYIRTSRELRRHESATRSPVYAHFQESLHGISTIRAYRQQARFGRVNEARVDAHLRALFPSACVNHWLGIRLEMLGALVLLSSAGFSVLTIARGLPLSPGLVGLAMSYCLQITTSLNAVVRQSVEAQLNIVSLERVLEYTHLPSEAAEVVEDCRPGMGWPTEGAVTLDHYSARYRSDLGLVLDDVSVDIRPGEKIGVVGRTGAGKSSLGLALFRIIEPVAGSAHIDGADISAMGLSDLRSRLAIIPQDGALFEGTLRQNLDPGNEHLDSDLWNSIYEAGLAPFVLQRGGGLDTKIYEGGSNLSQGQRQLVSLARVMLNPSNVVVLDEATASMDAATDERVQAKLKSPLFNNRTVITIAHRIDTVLDYDRILSLERGRVVEFGPPAELLRRQGLFYSLAKEARLVEEP</sequence>
<feature type="transmembrane region" description="Helical" evidence="11">
    <location>
        <begin position="537"/>
        <end position="558"/>
    </location>
</feature>
<feature type="domain" description="ABC transmembrane type-1" evidence="13">
    <location>
        <begin position="310"/>
        <end position="597"/>
    </location>
</feature>
<name>A0A3N2PTI9_SODAK</name>
<dbReference type="CDD" id="cd18603">
    <property type="entry name" value="ABC_6TM_MRP1_2_3_6_D2_like"/>
    <property type="match status" value="1"/>
</dbReference>
<dbReference type="OrthoDB" id="6500128at2759"/>
<reference evidence="14 15" key="1">
    <citation type="journal article" date="2018" name="Mol. Ecol.">
        <title>The obligate alkalophilic soda-lake fungus Sodiomyces alkalinus has shifted to a protein diet.</title>
        <authorList>
            <person name="Grum-Grzhimaylo A.A."/>
            <person name="Falkoski D.L."/>
            <person name="van den Heuvel J."/>
            <person name="Valero-Jimenez C.A."/>
            <person name="Min B."/>
            <person name="Choi I.G."/>
            <person name="Lipzen A."/>
            <person name="Daum C.G."/>
            <person name="Aanen D.K."/>
            <person name="Tsang A."/>
            <person name="Henrissat B."/>
            <person name="Bilanenko E.N."/>
            <person name="de Vries R.P."/>
            <person name="van Kan J.A.L."/>
            <person name="Grigoriev I.V."/>
            <person name="Debets A.J.M."/>
        </authorList>
    </citation>
    <scope>NUCLEOTIDE SEQUENCE [LARGE SCALE GENOMIC DNA]</scope>
    <source>
        <strain evidence="14 15">F11</strain>
    </source>
</reference>
<dbReference type="PANTHER" id="PTHR24223">
    <property type="entry name" value="ATP-BINDING CASSETTE SUB-FAMILY C"/>
    <property type="match status" value="1"/>
</dbReference>
<keyword evidence="4 11" id="KW-0812">Transmembrane</keyword>
<accession>A0A3N2PTI9</accession>
<feature type="compositionally biased region" description="Basic and acidic residues" evidence="10">
    <location>
        <begin position="914"/>
        <end position="929"/>
    </location>
</feature>
<evidence type="ECO:0000256" key="3">
    <source>
        <dbReference type="ARBA" id="ARBA00022554"/>
    </source>
</evidence>
<dbReference type="PANTHER" id="PTHR24223:SF443">
    <property type="entry name" value="MULTIDRUG-RESISTANCE LIKE PROTEIN 1, ISOFORM I"/>
    <property type="match status" value="1"/>
</dbReference>
<feature type="domain" description="ABC transporter" evidence="12">
    <location>
        <begin position="1278"/>
        <end position="1513"/>
    </location>
</feature>
<dbReference type="InterPro" id="IPR003439">
    <property type="entry name" value="ABC_transporter-like_ATP-bd"/>
</dbReference>
<feature type="transmembrane region" description="Helical" evidence="11">
    <location>
        <begin position="60"/>
        <end position="78"/>
    </location>
</feature>
<dbReference type="FunFam" id="3.40.50.300:FF:000838">
    <property type="entry name" value="ABC multidrug transporter (Eurofung)"/>
    <property type="match status" value="1"/>
</dbReference>
<dbReference type="SUPFAM" id="SSF52540">
    <property type="entry name" value="P-loop containing nucleoside triphosphate hydrolases"/>
    <property type="match status" value="2"/>
</dbReference>
<dbReference type="FunFam" id="1.20.1560.10:FF:000001">
    <property type="entry name" value="ATP-binding cassette subfamily C member 1"/>
    <property type="match status" value="1"/>
</dbReference>
<feature type="transmembrane region" description="Helical" evidence="11">
    <location>
        <begin position="348"/>
        <end position="369"/>
    </location>
</feature>
<evidence type="ECO:0000259" key="13">
    <source>
        <dbReference type="PROSITE" id="PS50929"/>
    </source>
</evidence>
<keyword evidence="3" id="KW-0926">Vacuole</keyword>
<dbReference type="Pfam" id="PF00664">
    <property type="entry name" value="ABC_membrane"/>
    <property type="match status" value="2"/>
</dbReference>